<dbReference type="GO" id="GO:0007219">
    <property type="term" value="P:Notch signaling pathway"/>
    <property type="evidence" value="ECO:0007669"/>
    <property type="project" value="TreeGrafter"/>
</dbReference>
<evidence type="ECO:0000256" key="7">
    <source>
        <dbReference type="ARBA" id="ARBA00022989"/>
    </source>
</evidence>
<keyword evidence="3" id="KW-0812">Transmembrane</keyword>
<dbReference type="InterPro" id="IPR016186">
    <property type="entry name" value="C-type_lectin-like/link_sf"/>
</dbReference>
<evidence type="ECO:0000256" key="9">
    <source>
        <dbReference type="ARBA" id="ARBA00023157"/>
    </source>
</evidence>
<keyword evidence="8" id="KW-0472">Membrane</keyword>
<dbReference type="InterPro" id="IPR001881">
    <property type="entry name" value="EGF-like_Ca-bd_dom"/>
</dbReference>
<keyword evidence="2" id="KW-0245">EGF-like domain</keyword>
<dbReference type="PROSITE" id="PS00010">
    <property type="entry name" value="ASX_HYDROXYL"/>
    <property type="match status" value="1"/>
</dbReference>
<evidence type="ECO:0000256" key="1">
    <source>
        <dbReference type="ARBA" id="ARBA00004167"/>
    </source>
</evidence>
<evidence type="ECO:0000313" key="14">
    <source>
        <dbReference type="EMBL" id="CAH1239185.1"/>
    </source>
</evidence>
<sequence length="428" mass="46285">MTFHVLLIHLAIGVYSAPCDEYSELNEAWRSVDNYQGPINSGYNFQCDQPNQNGFTAGWYRFTGPAGDRMPTAPPESDFRCGTHAPVRLNGQHPTTADGVVTREACASFLGNDRDSCWDIQVTACPGGFYVYYLPPTAGCSYAYCAESAGTLATVHNSYCYKLSGVSKNHQVSEQQCTAMGGSLALIKDTATQSFVSGLIRENHDVSHWVGLNSSPVTFLYPDSSTMQDQQLWAPGQPPMFCVNMDSGADYKFSVAVCTEEHEFVCQSDIAACQQDVCQNGGICTSCFGDTHKTCSCQPGFTGKLCETNYAHQNLPNSIVFLLINPDIDECSSSPCVNGGTCSDGDKSYNCTCPQGFVGKNCENDLDLCNPNPCPFDWNCIDNGGHLTCGLKAGVRLTDQELFPCSPSSCSGKMTCRDDGPGLYSCMP</sequence>
<evidence type="ECO:0000256" key="8">
    <source>
        <dbReference type="ARBA" id="ARBA00023136"/>
    </source>
</evidence>
<evidence type="ECO:0000256" key="5">
    <source>
        <dbReference type="ARBA" id="ARBA00022737"/>
    </source>
</evidence>
<dbReference type="GO" id="GO:0120025">
    <property type="term" value="C:plasma membrane bounded cell projection"/>
    <property type="evidence" value="ECO:0007669"/>
    <property type="project" value="UniProtKB-ARBA"/>
</dbReference>
<evidence type="ECO:0000256" key="11">
    <source>
        <dbReference type="SAM" id="SignalP"/>
    </source>
</evidence>
<dbReference type="Gene3D" id="2.10.25.10">
    <property type="entry name" value="Laminin"/>
    <property type="match status" value="2"/>
</dbReference>
<feature type="domain" description="EGF-like" evidence="12 13">
    <location>
        <begin position="351"/>
        <end position="362"/>
    </location>
</feature>
<dbReference type="GO" id="GO:0007399">
    <property type="term" value="P:nervous system development"/>
    <property type="evidence" value="ECO:0007669"/>
    <property type="project" value="UniProtKB-ARBA"/>
</dbReference>
<evidence type="ECO:0000256" key="10">
    <source>
        <dbReference type="ARBA" id="ARBA00023180"/>
    </source>
</evidence>
<evidence type="ECO:0000313" key="15">
    <source>
        <dbReference type="Proteomes" id="UP000838412"/>
    </source>
</evidence>
<dbReference type="SMART" id="SM00179">
    <property type="entry name" value="EGF_CA"/>
    <property type="match status" value="2"/>
</dbReference>
<evidence type="ECO:0000256" key="2">
    <source>
        <dbReference type="ARBA" id="ARBA00022536"/>
    </source>
</evidence>
<dbReference type="OrthoDB" id="2015116at2759"/>
<dbReference type="Pfam" id="PF23283">
    <property type="entry name" value="D8C_UMOD"/>
    <property type="match status" value="1"/>
</dbReference>
<dbReference type="InterPro" id="IPR000742">
    <property type="entry name" value="EGF"/>
</dbReference>
<evidence type="ECO:0000256" key="4">
    <source>
        <dbReference type="ARBA" id="ARBA00022729"/>
    </source>
</evidence>
<feature type="signal peptide" evidence="11">
    <location>
        <begin position="1"/>
        <end position="16"/>
    </location>
</feature>
<dbReference type="FunFam" id="2.10.25.10:FF:000247">
    <property type="entry name" value="Delta/notch like EGF repeat containing"/>
    <property type="match status" value="1"/>
</dbReference>
<dbReference type="PROSITE" id="PS01186">
    <property type="entry name" value="EGF_2"/>
    <property type="match status" value="2"/>
</dbReference>
<accession>A0A8J9VJX1</accession>
<dbReference type="GO" id="GO:0005509">
    <property type="term" value="F:calcium ion binding"/>
    <property type="evidence" value="ECO:0007669"/>
    <property type="project" value="InterPro"/>
</dbReference>
<dbReference type="Pfam" id="PF00059">
    <property type="entry name" value="Lectin_C"/>
    <property type="match status" value="1"/>
</dbReference>
<dbReference type="EMBL" id="OV696695">
    <property type="protein sequence ID" value="CAH1239185.1"/>
    <property type="molecule type" value="Genomic_DNA"/>
</dbReference>
<keyword evidence="9" id="KW-1015">Disulfide bond</keyword>
<dbReference type="Proteomes" id="UP000838412">
    <property type="component" value="Chromosome 10"/>
</dbReference>
<evidence type="ECO:0000259" key="12">
    <source>
        <dbReference type="PROSITE" id="PS00022"/>
    </source>
</evidence>
<dbReference type="Pfam" id="PF00008">
    <property type="entry name" value="EGF"/>
    <property type="match status" value="1"/>
</dbReference>
<dbReference type="InterPro" id="IPR001304">
    <property type="entry name" value="C-type_lectin-like"/>
</dbReference>
<keyword evidence="7" id="KW-1133">Transmembrane helix</keyword>
<protein>
    <submittedName>
        <fullName evidence="14">OIT3 protein</fullName>
    </submittedName>
</protein>
<dbReference type="PRINTS" id="PR00010">
    <property type="entry name" value="EGFBLOOD"/>
</dbReference>
<dbReference type="PROSITE" id="PS00022">
    <property type="entry name" value="EGF_1"/>
    <property type="match status" value="2"/>
</dbReference>
<dbReference type="InterPro" id="IPR000152">
    <property type="entry name" value="EGF-type_Asp/Asn_hydroxyl_site"/>
</dbReference>
<reference evidence="14" key="1">
    <citation type="submission" date="2022-01" db="EMBL/GenBank/DDBJ databases">
        <authorList>
            <person name="Braso-Vives M."/>
        </authorList>
    </citation>
    <scope>NUCLEOTIDE SEQUENCE</scope>
</reference>
<dbReference type="InterPro" id="IPR016187">
    <property type="entry name" value="CTDL_fold"/>
</dbReference>
<dbReference type="InterPro" id="IPR018097">
    <property type="entry name" value="EGF_Ca-bd_CS"/>
</dbReference>
<dbReference type="PROSITE" id="PS01187">
    <property type="entry name" value="EGF_CA"/>
    <property type="match status" value="1"/>
</dbReference>
<dbReference type="InterPro" id="IPR057774">
    <property type="entry name" value="D8C_UMOD/GP2/OIT3-like"/>
</dbReference>
<evidence type="ECO:0000259" key="13">
    <source>
        <dbReference type="PROSITE" id="PS01186"/>
    </source>
</evidence>
<dbReference type="GO" id="GO:0071944">
    <property type="term" value="C:cell periphery"/>
    <property type="evidence" value="ECO:0007669"/>
    <property type="project" value="UniProtKB-ARBA"/>
</dbReference>
<gene>
    <name evidence="14" type="primary">OIT3</name>
    <name evidence="14" type="ORF">BLAG_LOCUS3548</name>
</gene>
<keyword evidence="15" id="KW-1185">Reference proteome</keyword>
<evidence type="ECO:0000256" key="3">
    <source>
        <dbReference type="ARBA" id="ARBA00022692"/>
    </source>
</evidence>
<keyword evidence="10" id="KW-0325">Glycoprotein</keyword>
<evidence type="ECO:0000256" key="6">
    <source>
        <dbReference type="ARBA" id="ARBA00022837"/>
    </source>
</evidence>
<dbReference type="PANTHER" id="PTHR12916:SF9">
    <property type="entry name" value="NEUROGENIC LOCUS NOTCH HOMOLOG PROTEIN 1-RELATED"/>
    <property type="match status" value="1"/>
</dbReference>
<dbReference type="GO" id="GO:0005112">
    <property type="term" value="F:Notch binding"/>
    <property type="evidence" value="ECO:0007669"/>
    <property type="project" value="TreeGrafter"/>
</dbReference>
<dbReference type="SUPFAM" id="SSF56436">
    <property type="entry name" value="C-type lectin-like"/>
    <property type="match status" value="1"/>
</dbReference>
<keyword evidence="6" id="KW-0106">Calcium</keyword>
<dbReference type="AlphaFoldDB" id="A0A8J9VJX1"/>
<dbReference type="Gene3D" id="3.10.100.10">
    <property type="entry name" value="Mannose-Binding Protein A, subunit A"/>
    <property type="match status" value="1"/>
</dbReference>
<dbReference type="GO" id="GO:0016020">
    <property type="term" value="C:membrane"/>
    <property type="evidence" value="ECO:0007669"/>
    <property type="project" value="UniProtKB-SubCell"/>
</dbReference>
<dbReference type="SUPFAM" id="SSF57196">
    <property type="entry name" value="EGF/Laminin"/>
    <property type="match status" value="2"/>
</dbReference>
<dbReference type="SMART" id="SM00034">
    <property type="entry name" value="CLECT"/>
    <property type="match status" value="1"/>
</dbReference>
<dbReference type="CDD" id="cd00054">
    <property type="entry name" value="EGF_CA"/>
    <property type="match status" value="2"/>
</dbReference>
<keyword evidence="5" id="KW-0677">Repeat</keyword>
<dbReference type="CDD" id="cd00037">
    <property type="entry name" value="CLECT"/>
    <property type="match status" value="1"/>
</dbReference>
<feature type="domain" description="EGF-like" evidence="12 13">
    <location>
        <begin position="295"/>
        <end position="306"/>
    </location>
</feature>
<dbReference type="PANTHER" id="PTHR12916">
    <property type="entry name" value="CYTOCHROME C OXIDASE POLYPEPTIDE VIC-2"/>
    <property type="match status" value="1"/>
</dbReference>
<comment type="subcellular location">
    <subcellularLocation>
        <location evidence="1">Membrane</location>
        <topology evidence="1">Single-pass membrane protein</topology>
    </subcellularLocation>
</comment>
<feature type="chain" id="PRO_5035476551" evidence="11">
    <location>
        <begin position="17"/>
        <end position="428"/>
    </location>
</feature>
<name>A0A8J9VJX1_BRALA</name>
<dbReference type="SMART" id="SM00181">
    <property type="entry name" value="EGF"/>
    <property type="match status" value="2"/>
</dbReference>
<proteinExistence type="predicted"/>
<organism evidence="14 15">
    <name type="scientific">Branchiostoma lanceolatum</name>
    <name type="common">Common lancelet</name>
    <name type="synonym">Amphioxus lanceolatum</name>
    <dbReference type="NCBI Taxonomy" id="7740"/>
    <lineage>
        <taxon>Eukaryota</taxon>
        <taxon>Metazoa</taxon>
        <taxon>Chordata</taxon>
        <taxon>Cephalochordata</taxon>
        <taxon>Leptocardii</taxon>
        <taxon>Amphioxiformes</taxon>
        <taxon>Branchiostomatidae</taxon>
        <taxon>Branchiostoma</taxon>
    </lineage>
</organism>
<keyword evidence="4 11" id="KW-0732">Signal</keyword>